<dbReference type="InterPro" id="IPR025736">
    <property type="entry name" value="PucR_C-HTH_dom"/>
</dbReference>
<dbReference type="Pfam" id="PF17853">
    <property type="entry name" value="GGDEF_2"/>
    <property type="match status" value="1"/>
</dbReference>
<evidence type="ECO:0000313" key="5">
    <source>
        <dbReference type="EMBL" id="MBJ7608674.1"/>
    </source>
</evidence>
<dbReference type="Pfam" id="PF13556">
    <property type="entry name" value="HTH_30"/>
    <property type="match status" value="1"/>
</dbReference>
<dbReference type="InterPro" id="IPR012914">
    <property type="entry name" value="PucR_dom"/>
</dbReference>
<dbReference type="Pfam" id="PF07905">
    <property type="entry name" value="PucR"/>
    <property type="match status" value="1"/>
</dbReference>
<dbReference type="Proteomes" id="UP000614410">
    <property type="component" value="Unassembled WGS sequence"/>
</dbReference>
<comment type="similarity">
    <text evidence="1">Belongs to the CdaR family.</text>
</comment>
<feature type="domain" description="Purine catabolism PurC-like" evidence="2">
    <location>
        <begin position="15"/>
        <end position="127"/>
    </location>
</feature>
<name>A0A934KLI1_9BACT</name>
<dbReference type="Gene3D" id="1.10.10.2840">
    <property type="entry name" value="PucR C-terminal helix-turn-helix domain"/>
    <property type="match status" value="1"/>
</dbReference>
<evidence type="ECO:0000259" key="4">
    <source>
        <dbReference type="Pfam" id="PF17853"/>
    </source>
</evidence>
<dbReference type="InterPro" id="IPR042070">
    <property type="entry name" value="PucR_C-HTH_sf"/>
</dbReference>
<feature type="domain" description="CdaR GGDEF-like" evidence="4">
    <location>
        <begin position="298"/>
        <end position="420"/>
    </location>
</feature>
<evidence type="ECO:0000256" key="1">
    <source>
        <dbReference type="ARBA" id="ARBA00006754"/>
    </source>
</evidence>
<dbReference type="EMBL" id="JAEKNN010000023">
    <property type="protein sequence ID" value="MBJ7608674.1"/>
    <property type="molecule type" value="Genomic_DNA"/>
</dbReference>
<comment type="caution">
    <text evidence="5">The sequence shown here is derived from an EMBL/GenBank/DDBJ whole genome shotgun (WGS) entry which is preliminary data.</text>
</comment>
<dbReference type="PANTHER" id="PTHR33744:SF1">
    <property type="entry name" value="DNA-BINDING TRANSCRIPTIONAL ACTIVATOR ADER"/>
    <property type="match status" value="1"/>
</dbReference>
<dbReference type="PANTHER" id="PTHR33744">
    <property type="entry name" value="CARBOHYDRATE DIACID REGULATOR"/>
    <property type="match status" value="1"/>
</dbReference>
<dbReference type="InterPro" id="IPR041522">
    <property type="entry name" value="CdaR_GGDEF"/>
</dbReference>
<accession>A0A934KLI1</accession>
<evidence type="ECO:0000313" key="6">
    <source>
        <dbReference type="Proteomes" id="UP000614410"/>
    </source>
</evidence>
<evidence type="ECO:0000259" key="3">
    <source>
        <dbReference type="Pfam" id="PF13556"/>
    </source>
</evidence>
<protein>
    <submittedName>
        <fullName evidence="5">Helix-turn-helix domain-containing protein</fullName>
    </submittedName>
</protein>
<dbReference type="InterPro" id="IPR051448">
    <property type="entry name" value="CdaR-like_regulators"/>
</dbReference>
<feature type="domain" description="PucR C-terminal helix-turn-helix" evidence="3">
    <location>
        <begin position="473"/>
        <end position="531"/>
    </location>
</feature>
<proteinExistence type="inferred from homology"/>
<reference evidence="5 6" key="1">
    <citation type="submission" date="2020-10" db="EMBL/GenBank/DDBJ databases">
        <title>Ca. Dormibacterota MAGs.</title>
        <authorList>
            <person name="Montgomery K."/>
        </authorList>
    </citation>
    <scope>NUCLEOTIDE SEQUENCE [LARGE SCALE GENOMIC DNA]</scope>
    <source>
        <strain evidence="5">Mitchell_Peninsula_5</strain>
    </source>
</reference>
<organism evidence="5 6">
    <name type="scientific">Candidatus Amunia macphersoniae</name>
    <dbReference type="NCBI Taxonomy" id="3127014"/>
    <lineage>
        <taxon>Bacteria</taxon>
        <taxon>Bacillati</taxon>
        <taxon>Candidatus Dormiibacterota</taxon>
        <taxon>Candidatus Dormibacteria</taxon>
        <taxon>Candidatus Aeolococcales</taxon>
        <taxon>Candidatus Aeolococcaceae</taxon>
        <taxon>Candidatus Amunia</taxon>
    </lineage>
</organism>
<dbReference type="AlphaFoldDB" id="A0A934KLI1"/>
<sequence length="546" mass="58579">MESAVITVRDVWRAALPEGTELLGGGAGLDRRVEWATTLRTRPPAFEAIKGGEMALVTVASIRLLDERLDLADVMNGLAEKGGVAVAVVGDASPASLGVAERRLMPLLRLPDGAHVSEMQQSVVRFIVEQRTVLHERAQLLQMELMQLALGGAGADAIVRRLGEITGRAVAWHDGSGRLRCVVGDLPSGVRDALGNGEELLRWAAGQTVPAADPPVNEFGLPRGRSRLVAPIPGRDGVHGFVSLIAEEHQLGQLDRVAVARGASACAIELDRERAVLRARDDLEGELVAALLDGSYGSEEGAAERARRLGFELGQRFSVLVIRGRNAGTAALDTVTVTARRCLARSASGSLLANHDGAVCAVVLEAVTDGEDHTRLVAEALRADCAAALRDEVIVGVGRARSGAQGVRQSHREAEHALRISTRLKAPRWVATFADLGLHRVLVAMTQHSEMEDFYQQTAGALVAYDERTGSGLMETLDAFFHCHGSPTDTAQRLHLHRNTVLYRLRRIEEIGGLRLDDAAVRLNLHLCLRIRDVLPAATGSRAAAR</sequence>
<evidence type="ECO:0000259" key="2">
    <source>
        <dbReference type="Pfam" id="PF07905"/>
    </source>
</evidence>
<gene>
    <name evidence="5" type="ORF">JF887_04480</name>
</gene>